<comment type="subcellular location">
    <subcellularLocation>
        <location evidence="1">Membrane</location>
        <topology evidence="1">Multi-pass membrane protein</topology>
    </subcellularLocation>
</comment>
<evidence type="ECO:0000256" key="4">
    <source>
        <dbReference type="ARBA" id="ARBA00023136"/>
    </source>
</evidence>
<dbReference type="Proteomes" id="UP000831113">
    <property type="component" value="Chromosome"/>
</dbReference>
<evidence type="ECO:0000256" key="5">
    <source>
        <dbReference type="SAM" id="Phobius"/>
    </source>
</evidence>
<evidence type="ECO:0000256" key="3">
    <source>
        <dbReference type="ARBA" id="ARBA00022989"/>
    </source>
</evidence>
<feature type="transmembrane region" description="Helical" evidence="5">
    <location>
        <begin position="93"/>
        <end position="109"/>
    </location>
</feature>
<keyword evidence="4 5" id="KW-0472">Membrane</keyword>
<evidence type="ECO:0000313" key="7">
    <source>
        <dbReference type="Proteomes" id="UP000831113"/>
    </source>
</evidence>
<reference evidence="6 7" key="1">
    <citation type="submission" date="2022-03" db="EMBL/GenBank/DDBJ databases">
        <title>Hymenobactersp. isolated from the air.</title>
        <authorList>
            <person name="Won M."/>
            <person name="Kwon S.-W."/>
        </authorList>
    </citation>
    <scope>NUCLEOTIDE SEQUENCE [LARGE SCALE GENOMIC DNA]</scope>
    <source>
        <strain evidence="6 7">KACC 21982</strain>
    </source>
</reference>
<evidence type="ECO:0000313" key="6">
    <source>
        <dbReference type="EMBL" id="UOG72963.1"/>
    </source>
</evidence>
<keyword evidence="3 5" id="KW-1133">Transmembrane helix</keyword>
<sequence length="123" mass="13143">MALHKKTLLTGLLTAVPALMVVGSGLFKLTGVPEIREALTKAGVIDYMYMLGAMELVFAALFLYPKTMKLGVLLLTAYFAGAMATDLSHGVSPLPPAFILTLVWIAAFVRDRSVFLPTPSVAS</sequence>
<organism evidence="6 7">
    <name type="scientific">Hymenobacter tibetensis</name>
    <dbReference type="NCBI Taxonomy" id="497967"/>
    <lineage>
        <taxon>Bacteria</taxon>
        <taxon>Pseudomonadati</taxon>
        <taxon>Bacteroidota</taxon>
        <taxon>Cytophagia</taxon>
        <taxon>Cytophagales</taxon>
        <taxon>Hymenobacteraceae</taxon>
        <taxon>Hymenobacter</taxon>
    </lineage>
</organism>
<gene>
    <name evidence="6" type="ORF">MTX78_12580</name>
</gene>
<feature type="transmembrane region" description="Helical" evidence="5">
    <location>
        <begin position="47"/>
        <end position="64"/>
    </location>
</feature>
<name>A0ABY4CRR9_9BACT</name>
<evidence type="ECO:0000256" key="2">
    <source>
        <dbReference type="ARBA" id="ARBA00022692"/>
    </source>
</evidence>
<dbReference type="RefSeq" id="WP_243794559.1">
    <property type="nucleotide sequence ID" value="NZ_CP094669.1"/>
</dbReference>
<dbReference type="EMBL" id="CP094669">
    <property type="protein sequence ID" value="UOG72963.1"/>
    <property type="molecule type" value="Genomic_DNA"/>
</dbReference>
<keyword evidence="7" id="KW-1185">Reference proteome</keyword>
<accession>A0ABY4CRR9</accession>
<dbReference type="InterPro" id="IPR032808">
    <property type="entry name" value="DoxX"/>
</dbReference>
<keyword evidence="2 5" id="KW-0812">Transmembrane</keyword>
<proteinExistence type="predicted"/>
<protein>
    <submittedName>
        <fullName evidence="6">DoxX family protein</fullName>
    </submittedName>
</protein>
<dbReference type="Pfam" id="PF13564">
    <property type="entry name" value="DoxX_2"/>
    <property type="match status" value="1"/>
</dbReference>
<evidence type="ECO:0000256" key="1">
    <source>
        <dbReference type="ARBA" id="ARBA00004141"/>
    </source>
</evidence>